<keyword evidence="1" id="KW-0472">Membrane</keyword>
<dbReference type="RefSeq" id="WP_334576415.1">
    <property type="nucleotide sequence ID" value="NZ_JBEZVE010000015.1"/>
</dbReference>
<feature type="transmembrane region" description="Helical" evidence="1">
    <location>
        <begin position="54"/>
        <end position="73"/>
    </location>
</feature>
<gene>
    <name evidence="2" type="ORF">AB0E89_28245</name>
</gene>
<evidence type="ECO:0000313" key="3">
    <source>
        <dbReference type="Proteomes" id="UP001550739"/>
    </source>
</evidence>
<keyword evidence="1" id="KW-0812">Transmembrane</keyword>
<evidence type="ECO:0000313" key="2">
    <source>
        <dbReference type="EMBL" id="MEU3784395.1"/>
    </source>
</evidence>
<evidence type="ECO:0000256" key="1">
    <source>
        <dbReference type="SAM" id="Phobius"/>
    </source>
</evidence>
<accession>A0ABV2ZQN8</accession>
<sequence>MQYVIGLLFVAGSAFMTWKVTQLWRDADLVEPFMATFSFMPFGKEVKRGEIRSLALTVLSLWGATVLLLLGLWDVDITGPLTVLFAVALVTVLLCLLCEVSVVLFNAPKFVVPPHMRADLGVLAARRANRTGGARRR</sequence>
<proteinExistence type="predicted"/>
<feature type="transmembrane region" description="Helical" evidence="1">
    <location>
        <begin position="85"/>
        <end position="107"/>
    </location>
</feature>
<keyword evidence="3" id="KW-1185">Reference proteome</keyword>
<dbReference type="EMBL" id="JBEZVE010000015">
    <property type="protein sequence ID" value="MEU3784395.1"/>
    <property type="molecule type" value="Genomic_DNA"/>
</dbReference>
<comment type="caution">
    <text evidence="2">The sequence shown here is derived from an EMBL/GenBank/DDBJ whole genome shotgun (WGS) entry which is preliminary data.</text>
</comment>
<protein>
    <recommendedName>
        <fullName evidence="4">DUF4395 domain-containing protein</fullName>
    </recommendedName>
</protein>
<name>A0ABV2ZQN8_9ACTN</name>
<evidence type="ECO:0008006" key="4">
    <source>
        <dbReference type="Google" id="ProtNLM"/>
    </source>
</evidence>
<organism evidence="2 3">
    <name type="scientific">Streptomyces sp. 900129855</name>
    <dbReference type="NCBI Taxonomy" id="3155129"/>
    <lineage>
        <taxon>Bacteria</taxon>
        <taxon>Bacillati</taxon>
        <taxon>Actinomycetota</taxon>
        <taxon>Actinomycetes</taxon>
        <taxon>Kitasatosporales</taxon>
        <taxon>Streptomycetaceae</taxon>
        <taxon>Streptomyces</taxon>
    </lineage>
</organism>
<keyword evidence="1" id="KW-1133">Transmembrane helix</keyword>
<reference evidence="2 3" key="1">
    <citation type="submission" date="2024-06" db="EMBL/GenBank/DDBJ databases">
        <title>The Natural Products Discovery Center: Release of the First 8490 Sequenced Strains for Exploring Actinobacteria Biosynthetic Diversity.</title>
        <authorList>
            <person name="Kalkreuter E."/>
            <person name="Kautsar S.A."/>
            <person name="Yang D."/>
            <person name="Bader C.D."/>
            <person name="Teijaro C.N."/>
            <person name="Fluegel L."/>
            <person name="Davis C.M."/>
            <person name="Simpson J.R."/>
            <person name="Lauterbach L."/>
            <person name="Steele A.D."/>
            <person name="Gui C."/>
            <person name="Meng S."/>
            <person name="Li G."/>
            <person name="Viehrig K."/>
            <person name="Ye F."/>
            <person name="Su P."/>
            <person name="Kiefer A.F."/>
            <person name="Nichols A."/>
            <person name="Cepeda A.J."/>
            <person name="Yan W."/>
            <person name="Fan B."/>
            <person name="Jiang Y."/>
            <person name="Adhikari A."/>
            <person name="Zheng C.-J."/>
            <person name="Schuster L."/>
            <person name="Cowan T.M."/>
            <person name="Smanski M.J."/>
            <person name="Chevrette M.G."/>
            <person name="De Carvalho L.P.S."/>
            <person name="Shen B."/>
        </authorList>
    </citation>
    <scope>NUCLEOTIDE SEQUENCE [LARGE SCALE GENOMIC DNA]</scope>
    <source>
        <strain evidence="2 3">NPDC033843</strain>
    </source>
</reference>
<dbReference type="Proteomes" id="UP001550739">
    <property type="component" value="Unassembled WGS sequence"/>
</dbReference>